<dbReference type="Proteomes" id="UP000527355">
    <property type="component" value="Unassembled WGS sequence"/>
</dbReference>
<accession>A0A7J7WHN8</accession>
<keyword evidence="2" id="KW-1185">Reference proteome</keyword>
<proteinExistence type="predicted"/>
<evidence type="ECO:0000313" key="2">
    <source>
        <dbReference type="Proteomes" id="UP000527355"/>
    </source>
</evidence>
<evidence type="ECO:0000313" key="1">
    <source>
        <dbReference type="EMBL" id="KAF6336882.1"/>
    </source>
</evidence>
<name>A0A7J7WHN8_MYOMY</name>
<dbReference type="EMBL" id="JABWUV010000008">
    <property type="protein sequence ID" value="KAF6336882.1"/>
    <property type="molecule type" value="Genomic_DNA"/>
</dbReference>
<reference evidence="1 2" key="1">
    <citation type="journal article" date="2020" name="Nature">
        <title>Six reference-quality genomes reveal evolution of bat adaptations.</title>
        <authorList>
            <person name="Jebb D."/>
            <person name="Huang Z."/>
            <person name="Pippel M."/>
            <person name="Hughes G.M."/>
            <person name="Lavrichenko K."/>
            <person name="Devanna P."/>
            <person name="Winkler S."/>
            <person name="Jermiin L.S."/>
            <person name="Skirmuntt E.C."/>
            <person name="Katzourakis A."/>
            <person name="Burkitt-Gray L."/>
            <person name="Ray D.A."/>
            <person name="Sullivan K.A.M."/>
            <person name="Roscito J.G."/>
            <person name="Kirilenko B.M."/>
            <person name="Davalos L.M."/>
            <person name="Corthals A.P."/>
            <person name="Power M.L."/>
            <person name="Jones G."/>
            <person name="Ransome R.D."/>
            <person name="Dechmann D.K.N."/>
            <person name="Locatelli A.G."/>
            <person name="Puechmaille S.J."/>
            <person name="Fedrigo O."/>
            <person name="Jarvis E.D."/>
            <person name="Hiller M."/>
            <person name="Vernes S.C."/>
            <person name="Myers E.W."/>
            <person name="Teeling E.C."/>
        </authorList>
    </citation>
    <scope>NUCLEOTIDE SEQUENCE [LARGE SCALE GENOMIC DNA]</scope>
    <source>
        <strain evidence="1">MMyoMyo1</strain>
        <tissue evidence="1">Flight muscle</tissue>
    </source>
</reference>
<gene>
    <name evidence="1" type="ORF">mMyoMyo1_012087</name>
</gene>
<protein>
    <submittedName>
        <fullName evidence="1">Uncharacterized protein</fullName>
    </submittedName>
</protein>
<sequence>MTAMKIALSQPQITLLWSHICPGAFCSHTKWKEAGSLQTWPRLLGWVGGSGAGQWERGGSWRVLWGSVAPASGQRALPAPPAQRGRASGHRAPALSGRALQRASELNLCLLRALTVTENDPFPVSVPTKGDPHSIGKQFCDCHECRGEADPSGRAPTPGKRTPVGHWFCRFL</sequence>
<dbReference type="AlphaFoldDB" id="A0A7J7WHN8"/>
<comment type="caution">
    <text evidence="1">The sequence shown here is derived from an EMBL/GenBank/DDBJ whole genome shotgun (WGS) entry which is preliminary data.</text>
</comment>
<organism evidence="1 2">
    <name type="scientific">Myotis myotis</name>
    <name type="common">Greater mouse-eared bat</name>
    <name type="synonym">Vespertilio myotis</name>
    <dbReference type="NCBI Taxonomy" id="51298"/>
    <lineage>
        <taxon>Eukaryota</taxon>
        <taxon>Metazoa</taxon>
        <taxon>Chordata</taxon>
        <taxon>Craniata</taxon>
        <taxon>Vertebrata</taxon>
        <taxon>Euteleostomi</taxon>
        <taxon>Mammalia</taxon>
        <taxon>Eutheria</taxon>
        <taxon>Laurasiatheria</taxon>
        <taxon>Chiroptera</taxon>
        <taxon>Yangochiroptera</taxon>
        <taxon>Vespertilionidae</taxon>
        <taxon>Myotis</taxon>
    </lineage>
</organism>